<keyword evidence="2 3" id="KW-0808">Transferase</keyword>
<proteinExistence type="inferred from homology"/>
<feature type="binding site" evidence="2">
    <location>
        <position position="104"/>
    </location>
    <ligand>
        <name>4-amino-2-methyl-5-(diphosphooxymethyl)pyrimidine</name>
        <dbReference type="ChEBI" id="CHEBI:57841"/>
    </ligand>
</feature>
<comment type="pathway">
    <text evidence="2 4">Cofactor biosynthesis; thiamine diphosphate biosynthesis; thiamine phosphate from 4-amino-2-methyl-5-diphosphomethylpyrimidine and 4-methyl-5-(2-phosphoethyl)-thiazole: step 1/1.</text>
</comment>
<evidence type="ECO:0000259" key="5">
    <source>
        <dbReference type="Pfam" id="PF02581"/>
    </source>
</evidence>
<keyword evidence="2" id="KW-0479">Metal-binding</keyword>
<keyword evidence="1 2" id="KW-0784">Thiamine biosynthesis</keyword>
<feature type="domain" description="Thiamine phosphate synthase/TenI" evidence="5">
    <location>
        <begin position="3"/>
        <end position="183"/>
    </location>
</feature>
<evidence type="ECO:0000256" key="4">
    <source>
        <dbReference type="RuleBase" id="RU004253"/>
    </source>
</evidence>
<evidence type="ECO:0000256" key="3">
    <source>
        <dbReference type="RuleBase" id="RU003826"/>
    </source>
</evidence>
<protein>
    <recommendedName>
        <fullName evidence="2">Thiamine-phosphate synthase</fullName>
        <shortName evidence="2">TP synthase</shortName>
        <shortName evidence="2">TPS</shortName>
        <ecNumber evidence="2">2.5.1.3</ecNumber>
    </recommendedName>
    <alternativeName>
        <fullName evidence="2">Thiamine-phosphate pyrophosphorylase</fullName>
        <shortName evidence="2">TMP pyrophosphorylase</shortName>
        <shortName evidence="2">TMP-PPase</shortName>
    </alternativeName>
</protein>
<feature type="binding site" evidence="2">
    <location>
        <position position="85"/>
    </location>
    <ligand>
        <name>Mg(2+)</name>
        <dbReference type="ChEBI" id="CHEBI:18420"/>
    </ligand>
</feature>
<gene>
    <name evidence="2 6" type="primary">thiE</name>
    <name evidence="6" type="ORF">KQI75_10735</name>
</gene>
<keyword evidence="7" id="KW-1185">Reference proteome</keyword>
<dbReference type="InterPro" id="IPR022998">
    <property type="entry name" value="ThiamineP_synth_TenI"/>
</dbReference>
<comment type="cofactor">
    <cofactor evidence="2">
        <name>Mg(2+)</name>
        <dbReference type="ChEBI" id="CHEBI:18420"/>
    </cofactor>
    <text evidence="2">Binds 1 Mg(2+) ion per subunit.</text>
</comment>
<feature type="binding site" evidence="2">
    <location>
        <begin position="130"/>
        <end position="132"/>
    </location>
    <ligand>
        <name>2-[(2R,5Z)-2-carboxy-4-methylthiazol-5(2H)-ylidene]ethyl phosphate</name>
        <dbReference type="ChEBI" id="CHEBI:62899"/>
    </ligand>
</feature>
<keyword evidence="2" id="KW-0460">Magnesium</keyword>
<evidence type="ECO:0000256" key="1">
    <source>
        <dbReference type="ARBA" id="ARBA00022977"/>
    </source>
</evidence>
<dbReference type="Proteomes" id="UP000783588">
    <property type="component" value="Unassembled WGS sequence"/>
</dbReference>
<dbReference type="PANTHER" id="PTHR20857:SF15">
    <property type="entry name" value="THIAMINE-PHOSPHATE SYNTHASE"/>
    <property type="match status" value="1"/>
</dbReference>
<dbReference type="EC" id="2.5.1.3" evidence="2"/>
<feature type="binding site" evidence="2">
    <location>
        <position position="66"/>
    </location>
    <ligand>
        <name>Mg(2+)</name>
        <dbReference type="ChEBI" id="CHEBI:18420"/>
    </ligand>
</feature>
<dbReference type="GO" id="GO:0004789">
    <property type="term" value="F:thiamine-phosphate diphosphorylase activity"/>
    <property type="evidence" value="ECO:0007669"/>
    <property type="project" value="UniProtKB-EC"/>
</dbReference>
<name>A0ABS6ETS0_9FIRM</name>
<dbReference type="CDD" id="cd00564">
    <property type="entry name" value="TMP_TenI"/>
    <property type="match status" value="1"/>
</dbReference>
<feature type="binding site" evidence="2">
    <location>
        <position position="133"/>
    </location>
    <ligand>
        <name>4-amino-2-methyl-5-(diphosphooxymethyl)pyrimidine</name>
        <dbReference type="ChEBI" id="CHEBI:57841"/>
    </ligand>
</feature>
<dbReference type="HAMAP" id="MF_00097">
    <property type="entry name" value="TMP_synthase"/>
    <property type="match status" value="1"/>
</dbReference>
<evidence type="ECO:0000313" key="7">
    <source>
        <dbReference type="Proteomes" id="UP000783588"/>
    </source>
</evidence>
<dbReference type="InterPro" id="IPR034291">
    <property type="entry name" value="TMP_synthase"/>
</dbReference>
<evidence type="ECO:0000313" key="6">
    <source>
        <dbReference type="EMBL" id="MBU5491088.1"/>
    </source>
</evidence>
<feature type="binding site" evidence="2">
    <location>
        <position position="160"/>
    </location>
    <ligand>
        <name>2-[(2R,5Z)-2-carboxy-4-methylthiazol-5(2H)-ylidene]ethyl phosphate</name>
        <dbReference type="ChEBI" id="CHEBI:62899"/>
    </ligand>
</feature>
<comment type="caution">
    <text evidence="6">The sequence shown here is derived from an EMBL/GenBank/DDBJ whole genome shotgun (WGS) entry which is preliminary data.</text>
</comment>
<feature type="binding site" evidence="2">
    <location>
        <begin position="33"/>
        <end position="37"/>
    </location>
    <ligand>
        <name>4-amino-2-methyl-5-(diphosphooxymethyl)pyrimidine</name>
        <dbReference type="ChEBI" id="CHEBI:57841"/>
    </ligand>
</feature>
<comment type="catalytic activity">
    <reaction evidence="2 3">
        <text>2-[(2R,5Z)-2-carboxy-4-methylthiazol-5(2H)-ylidene]ethyl phosphate + 4-amino-2-methyl-5-(diphosphooxymethyl)pyrimidine + 2 H(+) = thiamine phosphate + CO2 + diphosphate</text>
        <dbReference type="Rhea" id="RHEA:47844"/>
        <dbReference type="ChEBI" id="CHEBI:15378"/>
        <dbReference type="ChEBI" id="CHEBI:16526"/>
        <dbReference type="ChEBI" id="CHEBI:33019"/>
        <dbReference type="ChEBI" id="CHEBI:37575"/>
        <dbReference type="ChEBI" id="CHEBI:57841"/>
        <dbReference type="ChEBI" id="CHEBI:62899"/>
        <dbReference type="EC" id="2.5.1.3"/>
    </reaction>
</comment>
<comment type="catalytic activity">
    <reaction evidence="2 3">
        <text>2-(2-carboxy-4-methylthiazol-5-yl)ethyl phosphate + 4-amino-2-methyl-5-(diphosphooxymethyl)pyrimidine + 2 H(+) = thiamine phosphate + CO2 + diphosphate</text>
        <dbReference type="Rhea" id="RHEA:47848"/>
        <dbReference type="ChEBI" id="CHEBI:15378"/>
        <dbReference type="ChEBI" id="CHEBI:16526"/>
        <dbReference type="ChEBI" id="CHEBI:33019"/>
        <dbReference type="ChEBI" id="CHEBI:37575"/>
        <dbReference type="ChEBI" id="CHEBI:57841"/>
        <dbReference type="ChEBI" id="CHEBI:62890"/>
        <dbReference type="EC" id="2.5.1.3"/>
    </reaction>
</comment>
<sequence length="206" mass="21952">MLLYAVTDRAWVGARTLYEQVEECLKGGATIVQIREKGLNHEDFVAEAKEIVKLCHRYGVMCIINDDVQACLESGADGVHVGQDDMEAGDVRALLGEDKIIGVSAHNVEEALLAQKRGADYLGVGAVHATGTKSEAKPLTWQDIKDICDSVTIPITAIGGVKLDNMLELRGTGVDGVAIVSGIFAAPNIEQATAQLLAQARKLVEA</sequence>
<dbReference type="Pfam" id="PF02581">
    <property type="entry name" value="TMP-TENI"/>
    <property type="match status" value="1"/>
</dbReference>
<comment type="similarity">
    <text evidence="2 3">Belongs to the thiamine-phosphate synthase family.</text>
</comment>
<dbReference type="PANTHER" id="PTHR20857">
    <property type="entry name" value="THIAMINE-PHOSPHATE PYROPHOSPHORYLASE"/>
    <property type="match status" value="1"/>
</dbReference>
<accession>A0ABS6ETS0</accession>
<feature type="binding site" evidence="2">
    <location>
        <position position="65"/>
    </location>
    <ligand>
        <name>4-amino-2-methyl-5-(diphosphooxymethyl)pyrimidine</name>
        <dbReference type="ChEBI" id="CHEBI:57841"/>
    </ligand>
</feature>
<organism evidence="6 7">
    <name type="scientific">Butyricicoccus intestinisimiae</name>
    <dbReference type="NCBI Taxonomy" id="2841509"/>
    <lineage>
        <taxon>Bacteria</taxon>
        <taxon>Bacillati</taxon>
        <taxon>Bacillota</taxon>
        <taxon>Clostridia</taxon>
        <taxon>Eubacteriales</taxon>
        <taxon>Butyricicoccaceae</taxon>
        <taxon>Butyricicoccus</taxon>
    </lineage>
</organism>
<dbReference type="NCBIfam" id="TIGR00693">
    <property type="entry name" value="thiE"/>
    <property type="match status" value="1"/>
</dbReference>
<comment type="catalytic activity">
    <reaction evidence="2 3">
        <text>4-methyl-5-(2-phosphooxyethyl)-thiazole + 4-amino-2-methyl-5-(diphosphooxymethyl)pyrimidine + H(+) = thiamine phosphate + diphosphate</text>
        <dbReference type="Rhea" id="RHEA:22328"/>
        <dbReference type="ChEBI" id="CHEBI:15378"/>
        <dbReference type="ChEBI" id="CHEBI:33019"/>
        <dbReference type="ChEBI" id="CHEBI:37575"/>
        <dbReference type="ChEBI" id="CHEBI:57841"/>
        <dbReference type="ChEBI" id="CHEBI:58296"/>
        <dbReference type="EC" id="2.5.1.3"/>
    </reaction>
</comment>
<feature type="binding site" evidence="2">
    <location>
        <begin position="180"/>
        <end position="181"/>
    </location>
    <ligand>
        <name>2-[(2R,5Z)-2-carboxy-4-methylthiazol-5(2H)-ylidene]ethyl phosphate</name>
        <dbReference type="ChEBI" id="CHEBI:62899"/>
    </ligand>
</feature>
<dbReference type="EMBL" id="JAHLQI010000006">
    <property type="protein sequence ID" value="MBU5491088.1"/>
    <property type="molecule type" value="Genomic_DNA"/>
</dbReference>
<reference evidence="6 7" key="1">
    <citation type="submission" date="2021-06" db="EMBL/GenBank/DDBJ databases">
        <authorList>
            <person name="Sun Q."/>
            <person name="Li D."/>
        </authorList>
    </citation>
    <scope>NUCLEOTIDE SEQUENCE [LARGE SCALE GENOMIC DNA]</scope>
    <source>
        <strain evidence="6 7">MSJd-7</strain>
    </source>
</reference>
<comment type="function">
    <text evidence="2">Condenses 4-methyl-5-(beta-hydroxyethyl)thiazole monophosphate (THZ-P) and 2-methyl-4-amino-5-hydroxymethyl pyrimidine pyrophosphate (HMP-PP) to form thiamine monophosphate (TMP).</text>
</comment>
<evidence type="ECO:0000256" key="2">
    <source>
        <dbReference type="HAMAP-Rule" id="MF_00097"/>
    </source>
</evidence>